<evidence type="ECO:0000256" key="2">
    <source>
        <dbReference type="ARBA" id="ARBA00004924"/>
    </source>
</evidence>
<dbReference type="SUPFAM" id="SSF51905">
    <property type="entry name" value="FAD/NAD(P)-binding domain"/>
    <property type="match status" value="1"/>
</dbReference>
<comment type="similarity">
    <text evidence="3">Belongs to the lysine N(6)-hydroxylase/L-ornithine N(5)-oxygenase family.</text>
</comment>
<comment type="catalytic activity">
    <reaction evidence="15">
        <text>L-lysine + NADPH + O2 = N(6)-hydroxy-L-lysine + NADP(+) + H2O</text>
        <dbReference type="Rhea" id="RHEA:23228"/>
        <dbReference type="ChEBI" id="CHEBI:15377"/>
        <dbReference type="ChEBI" id="CHEBI:15379"/>
        <dbReference type="ChEBI" id="CHEBI:32551"/>
        <dbReference type="ChEBI" id="CHEBI:57783"/>
        <dbReference type="ChEBI" id="CHEBI:57820"/>
        <dbReference type="ChEBI" id="CHEBI:58349"/>
        <dbReference type="EC" id="1.14.13.59"/>
    </reaction>
</comment>
<dbReference type="InterPro" id="IPR025700">
    <property type="entry name" value="Lys/Orn_oxygenase"/>
</dbReference>
<evidence type="ECO:0000256" key="7">
    <source>
        <dbReference type="ARBA" id="ARBA00022827"/>
    </source>
</evidence>
<dbReference type="RefSeq" id="WP_310304978.1">
    <property type="nucleotide sequence ID" value="NZ_BAAAXB010000001.1"/>
</dbReference>
<evidence type="ECO:0000256" key="13">
    <source>
        <dbReference type="ARBA" id="ARBA00032493"/>
    </source>
</evidence>
<protein>
    <recommendedName>
        <fullName evidence="5">L-lysine N6-monooxygenase MbtG</fullName>
        <ecNumber evidence="4">1.14.13.59</ecNumber>
    </recommendedName>
    <alternativeName>
        <fullName evidence="14">Lysine 6-N-hydroxylase</fullName>
    </alternativeName>
    <alternativeName>
        <fullName evidence="13">Lysine N6-hydroxylase</fullName>
    </alternativeName>
    <alternativeName>
        <fullName evidence="11">Lysine-N-oxygenase</fullName>
    </alternativeName>
    <alternativeName>
        <fullName evidence="12">Mycobactin synthase protein G</fullName>
    </alternativeName>
</protein>
<dbReference type="PANTHER" id="PTHR42802:SF1">
    <property type="entry name" value="L-ORNITHINE N(5)-MONOOXYGENASE"/>
    <property type="match status" value="1"/>
</dbReference>
<dbReference type="PANTHER" id="PTHR42802">
    <property type="entry name" value="MONOOXYGENASE"/>
    <property type="match status" value="1"/>
</dbReference>
<evidence type="ECO:0000313" key="18">
    <source>
        <dbReference type="Proteomes" id="UP001268819"/>
    </source>
</evidence>
<evidence type="ECO:0000256" key="6">
    <source>
        <dbReference type="ARBA" id="ARBA00022630"/>
    </source>
</evidence>
<comment type="pathway">
    <text evidence="2">Siderophore biosynthesis.</text>
</comment>
<evidence type="ECO:0000256" key="3">
    <source>
        <dbReference type="ARBA" id="ARBA00007588"/>
    </source>
</evidence>
<accession>A0ABU1PQK9</accession>
<dbReference type="Proteomes" id="UP001268819">
    <property type="component" value="Unassembled WGS sequence"/>
</dbReference>
<proteinExistence type="inferred from homology"/>
<sequence length="441" mass="48253">MLDHQDVELLAIGAGPANLALAVALEELAPDLAARSLIVEQYEDVAWQRGMLLPWSQSQVSFLKDLVTLRNPRSEFSFVNYLHSIGRLDEFINLGTFTPYRLEISDYLSWVARSLTAVRIQHGRRVVAVEPGDVVAGEVVGWLVRFADGGTVRCRDLVVGAGRDPHVPVAFAGLPRERVIHSTEFLGRFAELDPEAGHRIVVVGGAQSAAEMLWTSHQALPNAQVTMVMRSIGLNGYESSKFTNELFYPSFVDTFHAAQPAAREQLLAEMHRTNYSGLAPSTLENLYRTMYLEKLTGTQRMHMIPMAEVAGARLDGDEVVLTLVDRKSGEPEQLRCDVVMLGTGFAKQQPALTRSLAATIGVEEFTVTRNYRMALPGTVSARVYLQGVNEATHGIADSLISVLAIRAAEIVEDLLAGRAGSEPDSRPRSDADLIASVPHLA</sequence>
<gene>
    <name evidence="17" type="ORF">J2S66_001314</name>
</gene>
<evidence type="ECO:0000256" key="15">
    <source>
        <dbReference type="ARBA" id="ARBA00048407"/>
    </source>
</evidence>
<keyword evidence="8" id="KW-0521">NADP</keyword>
<evidence type="ECO:0000256" key="4">
    <source>
        <dbReference type="ARBA" id="ARBA00013076"/>
    </source>
</evidence>
<keyword evidence="10" id="KW-0503">Monooxygenase</keyword>
<keyword evidence="9 17" id="KW-0560">Oxidoreductase</keyword>
<dbReference type="EMBL" id="JAVDSG010000001">
    <property type="protein sequence ID" value="MDR6592930.1"/>
    <property type="molecule type" value="Genomic_DNA"/>
</dbReference>
<comment type="caution">
    <text evidence="17">The sequence shown here is derived from an EMBL/GenBank/DDBJ whole genome shotgun (WGS) entry which is preliminary data.</text>
</comment>
<dbReference type="InterPro" id="IPR036188">
    <property type="entry name" value="FAD/NAD-bd_sf"/>
</dbReference>
<reference evidence="17 18" key="1">
    <citation type="submission" date="2023-07" db="EMBL/GenBank/DDBJ databases">
        <title>Sequencing the genomes of 1000 actinobacteria strains.</title>
        <authorList>
            <person name="Klenk H.-P."/>
        </authorList>
    </citation>
    <scope>NUCLEOTIDE SEQUENCE [LARGE SCALE GENOMIC DNA]</scope>
    <source>
        <strain evidence="17 18">DSM 43749</strain>
    </source>
</reference>
<comment type="cofactor">
    <cofactor evidence="1">
        <name>FAD</name>
        <dbReference type="ChEBI" id="CHEBI:57692"/>
    </cofactor>
</comment>
<evidence type="ECO:0000256" key="12">
    <source>
        <dbReference type="ARBA" id="ARBA00031158"/>
    </source>
</evidence>
<organism evidence="17 18">
    <name type="scientific">Saccharothrix longispora</name>
    <dbReference type="NCBI Taxonomy" id="33920"/>
    <lineage>
        <taxon>Bacteria</taxon>
        <taxon>Bacillati</taxon>
        <taxon>Actinomycetota</taxon>
        <taxon>Actinomycetes</taxon>
        <taxon>Pseudonocardiales</taxon>
        <taxon>Pseudonocardiaceae</taxon>
        <taxon>Saccharothrix</taxon>
    </lineage>
</organism>
<name>A0ABU1PQK9_9PSEU</name>
<evidence type="ECO:0000256" key="5">
    <source>
        <dbReference type="ARBA" id="ARBA00016406"/>
    </source>
</evidence>
<dbReference type="GO" id="GO:0016491">
    <property type="term" value="F:oxidoreductase activity"/>
    <property type="evidence" value="ECO:0007669"/>
    <property type="project" value="UniProtKB-KW"/>
</dbReference>
<dbReference type="Pfam" id="PF13434">
    <property type="entry name" value="Lys_Orn_oxgnase"/>
    <property type="match status" value="1"/>
</dbReference>
<evidence type="ECO:0000256" key="9">
    <source>
        <dbReference type="ARBA" id="ARBA00023002"/>
    </source>
</evidence>
<keyword evidence="18" id="KW-1185">Reference proteome</keyword>
<feature type="compositionally biased region" description="Basic and acidic residues" evidence="16">
    <location>
        <begin position="421"/>
        <end position="431"/>
    </location>
</feature>
<dbReference type="EC" id="1.14.13.59" evidence="4"/>
<evidence type="ECO:0000256" key="11">
    <source>
        <dbReference type="ARBA" id="ARBA00029939"/>
    </source>
</evidence>
<keyword evidence="6" id="KW-0285">Flavoprotein</keyword>
<evidence type="ECO:0000256" key="14">
    <source>
        <dbReference type="ARBA" id="ARBA00032738"/>
    </source>
</evidence>
<evidence type="ECO:0000256" key="16">
    <source>
        <dbReference type="SAM" id="MobiDB-lite"/>
    </source>
</evidence>
<evidence type="ECO:0000313" key="17">
    <source>
        <dbReference type="EMBL" id="MDR6592930.1"/>
    </source>
</evidence>
<feature type="region of interest" description="Disordered" evidence="16">
    <location>
        <begin position="419"/>
        <end position="441"/>
    </location>
</feature>
<evidence type="ECO:0000256" key="1">
    <source>
        <dbReference type="ARBA" id="ARBA00001974"/>
    </source>
</evidence>
<evidence type="ECO:0000256" key="10">
    <source>
        <dbReference type="ARBA" id="ARBA00023033"/>
    </source>
</evidence>
<dbReference type="Gene3D" id="3.50.50.60">
    <property type="entry name" value="FAD/NAD(P)-binding domain"/>
    <property type="match status" value="1"/>
</dbReference>
<evidence type="ECO:0000256" key="8">
    <source>
        <dbReference type="ARBA" id="ARBA00022857"/>
    </source>
</evidence>
<keyword evidence="7" id="KW-0274">FAD</keyword>